<sequence>MSIAAAPAPSTTTARATSTAVTFAPSIDDALALSQPIKAHTLAPQPPAPLPSIIPAHQIPTQPPLSPHSPPLASTTHQILIQPPPLLHVPSPLPSLPPCRSL</sequence>
<comment type="caution">
    <text evidence="2">The sequence shown here is derived from an EMBL/GenBank/DDBJ whole genome shotgun (WGS) entry which is preliminary data.</text>
</comment>
<protein>
    <submittedName>
        <fullName evidence="2">Uncharacterized protein</fullName>
    </submittedName>
</protein>
<dbReference type="AlphaFoldDB" id="A0A9P0YFC8"/>
<feature type="compositionally biased region" description="Pro residues" evidence="1">
    <location>
        <begin position="61"/>
        <end position="70"/>
    </location>
</feature>
<evidence type="ECO:0000313" key="3">
    <source>
        <dbReference type="Proteomes" id="UP001152484"/>
    </source>
</evidence>
<organism evidence="2 3">
    <name type="scientific">Cuscuta europaea</name>
    <name type="common">European dodder</name>
    <dbReference type="NCBI Taxonomy" id="41803"/>
    <lineage>
        <taxon>Eukaryota</taxon>
        <taxon>Viridiplantae</taxon>
        <taxon>Streptophyta</taxon>
        <taxon>Embryophyta</taxon>
        <taxon>Tracheophyta</taxon>
        <taxon>Spermatophyta</taxon>
        <taxon>Magnoliopsida</taxon>
        <taxon>eudicotyledons</taxon>
        <taxon>Gunneridae</taxon>
        <taxon>Pentapetalae</taxon>
        <taxon>asterids</taxon>
        <taxon>lamiids</taxon>
        <taxon>Solanales</taxon>
        <taxon>Convolvulaceae</taxon>
        <taxon>Cuscuteae</taxon>
        <taxon>Cuscuta</taxon>
        <taxon>Cuscuta subgen. Cuscuta</taxon>
    </lineage>
</organism>
<feature type="region of interest" description="Disordered" evidence="1">
    <location>
        <begin position="41"/>
        <end position="75"/>
    </location>
</feature>
<dbReference type="Proteomes" id="UP001152484">
    <property type="component" value="Unassembled WGS sequence"/>
</dbReference>
<reference evidence="2" key="1">
    <citation type="submission" date="2022-07" db="EMBL/GenBank/DDBJ databases">
        <authorList>
            <person name="Macas J."/>
            <person name="Novak P."/>
            <person name="Neumann P."/>
        </authorList>
    </citation>
    <scope>NUCLEOTIDE SEQUENCE</scope>
</reference>
<dbReference type="EMBL" id="CAMAPE010000001">
    <property type="protein sequence ID" value="CAH9050341.1"/>
    <property type="molecule type" value="Genomic_DNA"/>
</dbReference>
<name>A0A9P0YFC8_CUSEU</name>
<accession>A0A9P0YFC8</accession>
<evidence type="ECO:0000313" key="2">
    <source>
        <dbReference type="EMBL" id="CAH9050341.1"/>
    </source>
</evidence>
<keyword evidence="3" id="KW-1185">Reference proteome</keyword>
<gene>
    <name evidence="2" type="ORF">CEURO_LOCUS52</name>
</gene>
<proteinExistence type="predicted"/>
<evidence type="ECO:0000256" key="1">
    <source>
        <dbReference type="SAM" id="MobiDB-lite"/>
    </source>
</evidence>